<keyword evidence="1" id="KW-0472">Membrane</keyword>
<evidence type="ECO:0008006" key="4">
    <source>
        <dbReference type="Google" id="ProtNLM"/>
    </source>
</evidence>
<keyword evidence="1" id="KW-1133">Transmembrane helix</keyword>
<evidence type="ECO:0000313" key="3">
    <source>
        <dbReference type="Proteomes" id="UP000051934"/>
    </source>
</evidence>
<keyword evidence="1" id="KW-0812">Transmembrane</keyword>
<feature type="transmembrane region" description="Helical" evidence="1">
    <location>
        <begin position="61"/>
        <end position="81"/>
    </location>
</feature>
<feature type="transmembrane region" description="Helical" evidence="1">
    <location>
        <begin position="12"/>
        <end position="41"/>
    </location>
</feature>
<dbReference type="AlphaFoldDB" id="A0A0R2S5C4"/>
<feature type="transmembrane region" description="Helical" evidence="1">
    <location>
        <begin position="139"/>
        <end position="160"/>
    </location>
</feature>
<proteinExistence type="predicted"/>
<dbReference type="EMBL" id="LIBB01000409">
    <property type="protein sequence ID" value="KRO70024.1"/>
    <property type="molecule type" value="Genomic_DNA"/>
</dbReference>
<accession>A0A0R2S5C4</accession>
<name>A0A0R2S5C4_9GAMM</name>
<dbReference type="Proteomes" id="UP000051934">
    <property type="component" value="Unassembled WGS sequence"/>
</dbReference>
<sequence>MFFWLESTPLALWVSLSFWAYPVLLSVHIVGLSIVAGIYAMRDLRCLGVVSEPPLPLFVRFHRLALAGLALNVVSGFLLFSSQATVLIESVPFLIKMVCVGLASAIALIIHARFSAAIVGQAHVGESDVLLESPAIQRLSVLSLALWLSAIVAGRLIAYIF</sequence>
<gene>
    <name evidence="2" type="ORF">ABR69_08460</name>
</gene>
<comment type="caution">
    <text evidence="2">The sequence shown here is derived from an EMBL/GenBank/DDBJ whole genome shotgun (WGS) entry which is preliminary data.</text>
</comment>
<reference evidence="2 3" key="1">
    <citation type="submission" date="2015-10" db="EMBL/GenBank/DDBJ databases">
        <title>Metagenome-Assembled Genomes uncover a global brackish microbiome.</title>
        <authorList>
            <person name="Hugerth L.W."/>
            <person name="Larsson J."/>
            <person name="Alneberg J."/>
            <person name="Lindh M.V."/>
            <person name="Legrand C."/>
            <person name="Pinhassi J."/>
            <person name="Andersson A.F."/>
        </authorList>
    </citation>
    <scope>NUCLEOTIDE SEQUENCE [LARGE SCALE GENOMIC DNA]</scope>
    <source>
        <strain evidence="2">BACL4 MAG-120507-bin80</strain>
    </source>
</reference>
<organism evidence="2 3">
    <name type="scientific">OM182 bacterium BACL3 MAG-120507-bin80</name>
    <dbReference type="NCBI Taxonomy" id="1655577"/>
    <lineage>
        <taxon>Bacteria</taxon>
        <taxon>Pseudomonadati</taxon>
        <taxon>Pseudomonadota</taxon>
        <taxon>Gammaproteobacteria</taxon>
        <taxon>OMG group</taxon>
        <taxon>OM182 clade</taxon>
    </lineage>
</organism>
<evidence type="ECO:0000256" key="1">
    <source>
        <dbReference type="SAM" id="Phobius"/>
    </source>
</evidence>
<evidence type="ECO:0000313" key="2">
    <source>
        <dbReference type="EMBL" id="KRO70024.1"/>
    </source>
</evidence>
<protein>
    <recommendedName>
        <fullName evidence="4">Copper resistance protein D domain-containing protein</fullName>
    </recommendedName>
</protein>
<feature type="transmembrane region" description="Helical" evidence="1">
    <location>
        <begin position="93"/>
        <end position="119"/>
    </location>
</feature>